<protein>
    <submittedName>
        <fullName evidence="1">Uncharacterized protein</fullName>
    </submittedName>
</protein>
<evidence type="ECO:0000313" key="1">
    <source>
        <dbReference type="EMBL" id="ART20196.1"/>
    </source>
</evidence>
<gene>
    <name evidence="1" type="ORF">CBE89_00755</name>
</gene>
<reference evidence="1 2" key="1">
    <citation type="submission" date="2017-05" db="EMBL/GenBank/DDBJ databases">
        <title>Complete genome sequence of Corynebacterium striatum KC-Na-1 isolated from Neophocaena asiaeorientalis in Korea.</title>
        <authorList>
            <person name="Kim J.H."/>
            <person name="Lee K."/>
        </authorList>
    </citation>
    <scope>NUCLEOTIDE SEQUENCE [LARGE SCALE GENOMIC DNA]</scope>
    <source>
        <strain evidence="1 2">KC-Na-01</strain>
    </source>
</reference>
<dbReference type="RefSeq" id="WP_086890423.1">
    <property type="nucleotide sequence ID" value="NZ_BQNM01000001.1"/>
</dbReference>
<organism evidence="1 2">
    <name type="scientific">Corynebacterium striatum</name>
    <dbReference type="NCBI Taxonomy" id="43770"/>
    <lineage>
        <taxon>Bacteria</taxon>
        <taxon>Bacillati</taxon>
        <taxon>Actinomycetota</taxon>
        <taxon>Actinomycetes</taxon>
        <taxon>Mycobacteriales</taxon>
        <taxon>Corynebacteriaceae</taxon>
        <taxon>Corynebacterium</taxon>
    </lineage>
</organism>
<sequence>MDKPKTLKTAASLLSVLALLPVLSGTAQAETTQGKQEDPQTIMGGNYQSTDPTAYNYLPEGSDPVPNTADRSAFGAATINGFGFEFQGHNFKVPVVTLEHAIEGKGHHIDSESASATFTNGTMCNWRVDYQNRDEHGIHATRKGKTHNDCSLGHVHDDGFKNFDVKGNAECARLFVMGEFRGEQCHAIHP</sequence>
<dbReference type="Proteomes" id="UP000250197">
    <property type="component" value="Chromosome"/>
</dbReference>
<name>A0A2Z2IVX0_CORST</name>
<dbReference type="AlphaFoldDB" id="A0A2Z2IVX0"/>
<accession>A0A2Z2IVX0</accession>
<evidence type="ECO:0000313" key="2">
    <source>
        <dbReference type="Proteomes" id="UP000250197"/>
    </source>
</evidence>
<dbReference type="EMBL" id="CP021252">
    <property type="protein sequence ID" value="ART20196.1"/>
    <property type="molecule type" value="Genomic_DNA"/>
</dbReference>
<dbReference type="KEGG" id="cstr:CBE89_00755"/>
<proteinExistence type="predicted"/>